<dbReference type="InterPro" id="IPR011989">
    <property type="entry name" value="ARM-like"/>
</dbReference>
<feature type="repeat" description="ARM" evidence="5">
    <location>
        <begin position="188"/>
        <end position="230"/>
    </location>
</feature>
<dbReference type="GO" id="GO:0005634">
    <property type="term" value="C:nucleus"/>
    <property type="evidence" value="ECO:0007669"/>
    <property type="project" value="UniProtKB-ARBA"/>
</dbReference>
<evidence type="ECO:0000256" key="3">
    <source>
        <dbReference type="ARBA" id="ARBA00022737"/>
    </source>
</evidence>
<dbReference type="InterPro" id="IPR036975">
    <property type="entry name" value="Importin-a_IBB_sf"/>
</dbReference>
<keyword evidence="3" id="KW-0677">Repeat</keyword>
<dbReference type="InterPro" id="IPR016024">
    <property type="entry name" value="ARM-type_fold"/>
</dbReference>
<dbReference type="FunFam" id="1.20.5.690:FF:000001">
    <property type="entry name" value="Importin subunit alpha"/>
    <property type="match status" value="1"/>
</dbReference>
<proteinExistence type="inferred from homology"/>
<evidence type="ECO:0000313" key="10">
    <source>
        <dbReference type="Proteomes" id="UP001249851"/>
    </source>
</evidence>
<dbReference type="Pfam" id="PF01749">
    <property type="entry name" value="IBB"/>
    <property type="match status" value="1"/>
</dbReference>
<dbReference type="PANTHER" id="PTHR23316">
    <property type="entry name" value="IMPORTIN ALPHA"/>
    <property type="match status" value="1"/>
</dbReference>
<dbReference type="Pfam" id="PF00514">
    <property type="entry name" value="Arm"/>
    <property type="match status" value="6"/>
</dbReference>
<dbReference type="SMART" id="SM00185">
    <property type="entry name" value="ARM"/>
    <property type="match status" value="7"/>
</dbReference>
<dbReference type="PROSITE" id="PS51214">
    <property type="entry name" value="IBB"/>
    <property type="match status" value="1"/>
</dbReference>
<dbReference type="Proteomes" id="UP001249851">
    <property type="component" value="Unassembled WGS sequence"/>
</dbReference>
<dbReference type="FunFam" id="1.25.10.10:FF:000009">
    <property type="entry name" value="Importin subunit alpha"/>
    <property type="match status" value="1"/>
</dbReference>
<evidence type="ECO:0000256" key="6">
    <source>
        <dbReference type="PROSITE-ProRule" id="PRU00561"/>
    </source>
</evidence>
<evidence type="ECO:0000259" key="8">
    <source>
        <dbReference type="PROSITE" id="PS51214"/>
    </source>
</evidence>
<dbReference type="SUPFAM" id="SSF48371">
    <property type="entry name" value="ARM repeat"/>
    <property type="match status" value="1"/>
</dbReference>
<accession>A0AAD9VE31</accession>
<evidence type="ECO:0000256" key="2">
    <source>
        <dbReference type="ARBA" id="ARBA00022448"/>
    </source>
</evidence>
<evidence type="ECO:0000313" key="9">
    <source>
        <dbReference type="EMBL" id="KAK2570515.1"/>
    </source>
</evidence>
<dbReference type="EMBL" id="JARQWQ010000007">
    <property type="protein sequence ID" value="KAK2570515.1"/>
    <property type="molecule type" value="Genomic_DNA"/>
</dbReference>
<dbReference type="InterPro" id="IPR002652">
    <property type="entry name" value="Importin-a_IBB"/>
</dbReference>
<name>A0AAD9VE31_ACRCE</name>
<dbReference type="Pfam" id="PF16186">
    <property type="entry name" value="Arm_3"/>
    <property type="match status" value="1"/>
</dbReference>
<keyword evidence="4" id="KW-0653">Protein transport</keyword>
<dbReference type="Gene3D" id="1.25.10.10">
    <property type="entry name" value="Leucine-rich Repeat Variant"/>
    <property type="match status" value="2"/>
</dbReference>
<evidence type="ECO:0000256" key="1">
    <source>
        <dbReference type="ARBA" id="ARBA00010394"/>
    </source>
</evidence>
<evidence type="ECO:0000256" key="4">
    <source>
        <dbReference type="ARBA" id="ARBA00022927"/>
    </source>
</evidence>
<feature type="compositionally biased region" description="Basic and acidic residues" evidence="7">
    <location>
        <begin position="15"/>
        <end position="32"/>
    </location>
</feature>
<organism evidence="9 10">
    <name type="scientific">Acropora cervicornis</name>
    <name type="common">Staghorn coral</name>
    <dbReference type="NCBI Taxonomy" id="6130"/>
    <lineage>
        <taxon>Eukaryota</taxon>
        <taxon>Metazoa</taxon>
        <taxon>Cnidaria</taxon>
        <taxon>Anthozoa</taxon>
        <taxon>Hexacorallia</taxon>
        <taxon>Scleractinia</taxon>
        <taxon>Astrocoeniina</taxon>
        <taxon>Acroporidae</taxon>
        <taxon>Acropora</taxon>
    </lineage>
</organism>
<dbReference type="Gene3D" id="1.20.5.690">
    <property type="entry name" value="Importin-alpha, importin-beta-binding domain"/>
    <property type="match status" value="1"/>
</dbReference>
<dbReference type="GO" id="GO:0061608">
    <property type="term" value="F:nuclear import signal receptor activity"/>
    <property type="evidence" value="ECO:0007669"/>
    <property type="project" value="InterPro"/>
</dbReference>
<keyword evidence="2 6" id="KW-0813">Transport</keyword>
<dbReference type="InterPro" id="IPR000225">
    <property type="entry name" value="Armadillo"/>
</dbReference>
<evidence type="ECO:0000256" key="7">
    <source>
        <dbReference type="SAM" id="MobiDB-lite"/>
    </source>
</evidence>
<reference evidence="9" key="2">
    <citation type="journal article" date="2023" name="Science">
        <title>Genomic signatures of disease resistance in endangered staghorn corals.</title>
        <authorList>
            <person name="Vollmer S.V."/>
            <person name="Selwyn J.D."/>
            <person name="Despard B.A."/>
            <person name="Roesel C.L."/>
        </authorList>
    </citation>
    <scope>NUCLEOTIDE SEQUENCE</scope>
    <source>
        <strain evidence="9">K2</strain>
    </source>
</reference>
<gene>
    <name evidence="9" type="ORF">P5673_004178</name>
</gene>
<feature type="region of interest" description="Disordered" evidence="7">
    <location>
        <begin position="1"/>
        <end position="32"/>
    </location>
</feature>
<dbReference type="PROSITE" id="PS50176">
    <property type="entry name" value="ARM_REPEAT"/>
    <property type="match status" value="1"/>
</dbReference>
<comment type="caution">
    <text evidence="9">The sequence shown here is derived from an EMBL/GenBank/DDBJ whole genome shotgun (WGS) entry which is preliminary data.</text>
</comment>
<dbReference type="GO" id="GO:0006606">
    <property type="term" value="P:protein import into nucleus"/>
    <property type="evidence" value="ECO:0007669"/>
    <property type="project" value="InterPro"/>
</dbReference>
<comment type="similarity">
    <text evidence="1">Belongs to the importin alpha family.</text>
</comment>
<dbReference type="InterPro" id="IPR032413">
    <property type="entry name" value="Arm_3"/>
</dbReference>
<reference evidence="9" key="1">
    <citation type="journal article" date="2023" name="G3 (Bethesda)">
        <title>Whole genome assembly and annotation of the endangered Caribbean coral Acropora cervicornis.</title>
        <authorList>
            <person name="Selwyn J.D."/>
            <person name="Vollmer S.V."/>
        </authorList>
    </citation>
    <scope>NUCLEOTIDE SEQUENCE</scope>
    <source>
        <strain evidence="9">K2</strain>
    </source>
</reference>
<evidence type="ECO:0000256" key="5">
    <source>
        <dbReference type="PROSITE-ProRule" id="PRU00259"/>
    </source>
</evidence>
<feature type="domain" description="IBB" evidence="8">
    <location>
        <begin position="1"/>
        <end position="55"/>
    </location>
</feature>
<dbReference type="AlphaFoldDB" id="A0AAD9VE31"/>
<protein>
    <submittedName>
        <fullName evidence="9">Importin subunit alpha-7</fullName>
    </submittedName>
</protein>
<keyword evidence="10" id="KW-1185">Reference proteome</keyword>
<sequence length="667" mass="74639">MATRSNARLKSYKNKALDSSEMRRRREEEGVQIRKAKREEQMFKRRNVDVTKSSSQSSELETLLTTNHVGQGVFSPEVVEALYSEDPDKQLAALQKFRKLLSKEPHPPIDDVIRCDVIPRFIYFLQQDDNSMLQAMFLPLQFMSTEEEEGMCHNLLGTDQENEFEAAWALTNIASGTSPQTQCVVQAGSVPVFIKLLSSPHVDVQEQAVWALGNIAGDSAECRDYVINLGMLQPVLELLKQLPRLSMTKNLVWALSNLCRGKNPPPDFSKVSACLPVLGRLLFVNDADVVADSCWALSYLSDGPNEKIQAVIDSGVCRRLVELLMHNLSHVVSAALRAVGNIVTGDDVQTQTQVVDYGAVHRINRYQVDQCREVELIHLLDIVIHPVDKAITLLNNLGKAGFVLGRPLLNSSAALVHAILEKAYGKRLAGQSPTSRLAIEHKYSFFGLGLLTALPLVVFCFCYGTDFWVWVQLRLELVNDRDLRRSFEHRNKTKLNLVAIVKEAVIDSNIIPMLVEILSKAEFKTRKEAAWAITNATSGGTAEQIKYLVSQGVIKPLCDLLTVMDSKIVQVALSGLENILRIGKQDAFQMDGVNQFAVMVEEAYGLDKIEFLQSHDNEEIYRKAFEIIEYYFSGDDDDEKLMPGIDQNADQYQFCAGVNLPAEGFQL</sequence>